<dbReference type="EMBL" id="JAAQOM010000028">
    <property type="protein sequence ID" value="NIA57794.1"/>
    <property type="molecule type" value="Genomic_DNA"/>
</dbReference>
<name>A0ABX0PMP6_9BURK</name>
<sequence>MPSLLLALCGACAALSGCADMATRRLAELQATLVSLPPECTLGNAADAPGVWISASQAAPAPNIPASMIFTFNEAVRTDAFRVALNPSALEHLDKVESSDAQGNWSIAWTGVRPGTPAGCAAVKLAQTFTSGQHEITALRITLRRPLVGIGRMDVANASVLKAG</sequence>
<keyword evidence="3" id="KW-1185">Reference proteome</keyword>
<proteinExistence type="predicted"/>
<evidence type="ECO:0008006" key="4">
    <source>
        <dbReference type="Google" id="ProtNLM"/>
    </source>
</evidence>
<reference evidence="2 3" key="1">
    <citation type="submission" date="2020-03" db="EMBL/GenBank/DDBJ databases">
        <title>Genome sequence of strain Massilia sp. TW-1.</title>
        <authorList>
            <person name="Chaudhary D.K."/>
        </authorList>
    </citation>
    <scope>NUCLEOTIDE SEQUENCE [LARGE SCALE GENOMIC DNA]</scope>
    <source>
        <strain evidence="2 3">TW-1</strain>
    </source>
</reference>
<dbReference type="RefSeq" id="WP_166865055.1">
    <property type="nucleotide sequence ID" value="NZ_JAAQOM010000028.1"/>
</dbReference>
<evidence type="ECO:0000313" key="2">
    <source>
        <dbReference type="EMBL" id="NIA57794.1"/>
    </source>
</evidence>
<dbReference type="Proteomes" id="UP000716322">
    <property type="component" value="Unassembled WGS sequence"/>
</dbReference>
<comment type="caution">
    <text evidence="2">The sequence shown here is derived from an EMBL/GenBank/DDBJ whole genome shotgun (WGS) entry which is preliminary data.</text>
</comment>
<protein>
    <recommendedName>
        <fullName evidence="4">Lipoprotein</fullName>
    </recommendedName>
</protein>
<evidence type="ECO:0000256" key="1">
    <source>
        <dbReference type="SAM" id="SignalP"/>
    </source>
</evidence>
<feature type="signal peptide" evidence="1">
    <location>
        <begin position="1"/>
        <end position="21"/>
    </location>
</feature>
<keyword evidence="1" id="KW-0732">Signal</keyword>
<feature type="chain" id="PRO_5045539117" description="Lipoprotein" evidence="1">
    <location>
        <begin position="22"/>
        <end position="164"/>
    </location>
</feature>
<gene>
    <name evidence="2" type="ORF">HAV22_29630</name>
</gene>
<organism evidence="2 3">
    <name type="scientific">Telluria antibiotica</name>
    <dbReference type="NCBI Taxonomy" id="2717319"/>
    <lineage>
        <taxon>Bacteria</taxon>
        <taxon>Pseudomonadati</taxon>
        <taxon>Pseudomonadota</taxon>
        <taxon>Betaproteobacteria</taxon>
        <taxon>Burkholderiales</taxon>
        <taxon>Oxalobacteraceae</taxon>
        <taxon>Telluria group</taxon>
        <taxon>Telluria</taxon>
    </lineage>
</organism>
<accession>A0ABX0PMP6</accession>
<evidence type="ECO:0000313" key="3">
    <source>
        <dbReference type="Proteomes" id="UP000716322"/>
    </source>
</evidence>